<dbReference type="EMBL" id="CP043494">
    <property type="protein sequence ID" value="WNG46148.1"/>
    <property type="molecule type" value="Genomic_DNA"/>
</dbReference>
<reference evidence="2 3" key="1">
    <citation type="submission" date="2019-08" db="EMBL/GenBank/DDBJ databases">
        <title>Archangium and Cystobacter genomes.</title>
        <authorList>
            <person name="Chen I.-C.K."/>
            <person name="Wielgoss S."/>
        </authorList>
    </citation>
    <scope>NUCLEOTIDE SEQUENCE [LARGE SCALE GENOMIC DNA]</scope>
    <source>
        <strain evidence="2 3">Cbm 6</strain>
    </source>
</reference>
<proteinExistence type="predicted"/>
<dbReference type="InterPro" id="IPR035992">
    <property type="entry name" value="Ricin_B-like_lectins"/>
</dbReference>
<gene>
    <name evidence="2" type="ORF">F0U60_20035</name>
</gene>
<dbReference type="InterPro" id="IPR000772">
    <property type="entry name" value="Ricin_B_lectin"/>
</dbReference>
<keyword evidence="3" id="KW-1185">Reference proteome</keyword>
<organism evidence="2 3">
    <name type="scientific">Archangium minus</name>
    <dbReference type="NCBI Taxonomy" id="83450"/>
    <lineage>
        <taxon>Bacteria</taxon>
        <taxon>Pseudomonadati</taxon>
        <taxon>Myxococcota</taxon>
        <taxon>Myxococcia</taxon>
        <taxon>Myxococcales</taxon>
        <taxon>Cystobacterineae</taxon>
        <taxon>Archangiaceae</taxon>
        <taxon>Archangium</taxon>
    </lineage>
</organism>
<dbReference type="SUPFAM" id="SSF50370">
    <property type="entry name" value="Ricin B-like lectins"/>
    <property type="match status" value="1"/>
</dbReference>
<dbReference type="Gene3D" id="2.80.10.50">
    <property type="match status" value="1"/>
</dbReference>
<evidence type="ECO:0000313" key="2">
    <source>
        <dbReference type="EMBL" id="WNG46148.1"/>
    </source>
</evidence>
<protein>
    <submittedName>
        <fullName evidence="2">RICIN domain-containing protein</fullName>
    </submittedName>
</protein>
<evidence type="ECO:0000259" key="1">
    <source>
        <dbReference type="Pfam" id="PF14200"/>
    </source>
</evidence>
<accession>A0ABY9WQY3</accession>
<evidence type="ECO:0000313" key="3">
    <source>
        <dbReference type="Proteomes" id="UP001611383"/>
    </source>
</evidence>
<name>A0ABY9WQY3_9BACT</name>
<feature type="domain" description="Ricin B lectin" evidence="1">
    <location>
        <begin position="84"/>
        <end position="171"/>
    </location>
</feature>
<sequence length="199" mass="21330">MEVALHLWGRCSSRDKEHTMKQILHMVMVAATTFGMGATARAEEPPLAITLKDSHQVLTVGGSAGKDEDAVVLSPFQLQPGQGFSLKPVGNPEDRLFNIISQQSGKCVDVKDGSREEGALIVQRPCNGAECQIFQVSDRGADGHRELRNKLSGKCLAASRGQSNSSTPLIQSNCTLQDVQRFRISPAQTIASTSDTPAG</sequence>
<dbReference type="Pfam" id="PF14200">
    <property type="entry name" value="RicinB_lectin_2"/>
    <property type="match status" value="1"/>
</dbReference>
<dbReference type="Proteomes" id="UP001611383">
    <property type="component" value="Chromosome"/>
</dbReference>
<dbReference type="CDD" id="cd00161">
    <property type="entry name" value="beta-trefoil_Ricin-like"/>
    <property type="match status" value="1"/>
</dbReference>